<dbReference type="RefSeq" id="WP_170143960.1">
    <property type="nucleotide sequence ID" value="NZ_QTUA01000001.1"/>
</dbReference>
<evidence type="ECO:0000256" key="1">
    <source>
        <dbReference type="ARBA" id="ARBA00004651"/>
    </source>
</evidence>
<dbReference type="CDD" id="cd16914">
    <property type="entry name" value="EcfT"/>
    <property type="match status" value="1"/>
</dbReference>
<comment type="caution">
    <text evidence="7">The sequence shown here is derived from an EMBL/GenBank/DDBJ whole genome shotgun (WGS) entry which is preliminary data.</text>
</comment>
<dbReference type="InterPro" id="IPR003339">
    <property type="entry name" value="ABC/ECF_trnsptr_transmembrane"/>
</dbReference>
<proteinExistence type="predicted"/>
<keyword evidence="3 6" id="KW-0812">Transmembrane</keyword>
<evidence type="ECO:0000256" key="5">
    <source>
        <dbReference type="ARBA" id="ARBA00023136"/>
    </source>
</evidence>
<comment type="subcellular location">
    <subcellularLocation>
        <location evidence="1">Cell membrane</location>
        <topology evidence="1">Multi-pass membrane protein</topology>
    </subcellularLocation>
</comment>
<dbReference type="GO" id="GO:0006824">
    <property type="term" value="P:cobalt ion transport"/>
    <property type="evidence" value="ECO:0007669"/>
    <property type="project" value="InterPro"/>
</dbReference>
<feature type="transmembrane region" description="Helical" evidence="6">
    <location>
        <begin position="230"/>
        <end position="252"/>
    </location>
</feature>
<dbReference type="Proteomes" id="UP000256253">
    <property type="component" value="Unassembled WGS sequence"/>
</dbReference>
<evidence type="ECO:0000256" key="6">
    <source>
        <dbReference type="SAM" id="Phobius"/>
    </source>
</evidence>
<keyword evidence="8" id="KW-1185">Reference proteome</keyword>
<dbReference type="InterPro" id="IPR012809">
    <property type="entry name" value="ECF_CbiQ"/>
</dbReference>
<dbReference type="AlphaFoldDB" id="A0A3D9UU12"/>
<evidence type="ECO:0000256" key="4">
    <source>
        <dbReference type="ARBA" id="ARBA00022989"/>
    </source>
</evidence>
<evidence type="ECO:0000256" key="2">
    <source>
        <dbReference type="ARBA" id="ARBA00022475"/>
    </source>
</evidence>
<dbReference type="PANTHER" id="PTHR43723">
    <property type="entry name" value="COBALT TRANSPORT PROTEIN CBIQ"/>
    <property type="match status" value="1"/>
</dbReference>
<dbReference type="EMBL" id="QTUA01000001">
    <property type="protein sequence ID" value="REF29484.1"/>
    <property type="molecule type" value="Genomic_DNA"/>
</dbReference>
<sequence>MTRFALDDAAWTNRWRARSVAEKAVLSGGLLLVAVSATAPVVPIGIGLFALLAAVAWARVPWRTFVAAWTGPLIFTLIGLVGVVVSVGTVPHPVLTAGPLAVDERSVSSAVLIGSRAFGCSAAVLLLASTTPIVDVFESLRRLRVPEVMLDLAGAMYRLIFVLGATLTRTREAQAARLGYARGACARRSVAALFVRTLVHGWDRAARLERGLAGRGYSGSLRMLAPERPVSWPFVGSSVAVVAVAAAASVVLR</sequence>
<accession>A0A3D9UU12</accession>
<dbReference type="GO" id="GO:0043190">
    <property type="term" value="C:ATP-binding cassette (ABC) transporter complex"/>
    <property type="evidence" value="ECO:0007669"/>
    <property type="project" value="InterPro"/>
</dbReference>
<feature type="transmembrane region" description="Helical" evidence="6">
    <location>
        <begin position="65"/>
        <end position="87"/>
    </location>
</feature>
<organism evidence="7 8">
    <name type="scientific">Calidifontibacter indicus</name>
    <dbReference type="NCBI Taxonomy" id="419650"/>
    <lineage>
        <taxon>Bacteria</taxon>
        <taxon>Bacillati</taxon>
        <taxon>Actinomycetota</taxon>
        <taxon>Actinomycetes</taxon>
        <taxon>Micrococcales</taxon>
        <taxon>Dermacoccaceae</taxon>
        <taxon>Calidifontibacter</taxon>
    </lineage>
</organism>
<dbReference type="NCBIfam" id="TIGR02454">
    <property type="entry name" value="ECF_T_CbiQ"/>
    <property type="match status" value="1"/>
</dbReference>
<reference evidence="7 8" key="1">
    <citation type="submission" date="2018-08" db="EMBL/GenBank/DDBJ databases">
        <title>Sequencing the genomes of 1000 actinobacteria strains.</title>
        <authorList>
            <person name="Klenk H.-P."/>
        </authorList>
    </citation>
    <scope>NUCLEOTIDE SEQUENCE [LARGE SCALE GENOMIC DNA]</scope>
    <source>
        <strain evidence="7 8">DSM 22967</strain>
    </source>
</reference>
<protein>
    <submittedName>
        <fullName evidence="7">Cobalt/nickel transport system permease protein</fullName>
    </submittedName>
</protein>
<dbReference type="InterPro" id="IPR052770">
    <property type="entry name" value="Cobalt_transport_CbiQ"/>
</dbReference>
<dbReference type="PANTHER" id="PTHR43723:SF1">
    <property type="entry name" value="COBALT TRANSPORT PROTEIN CBIQ"/>
    <property type="match status" value="1"/>
</dbReference>
<dbReference type="Pfam" id="PF02361">
    <property type="entry name" value="CbiQ"/>
    <property type="match status" value="1"/>
</dbReference>
<gene>
    <name evidence="7" type="ORF">DFJ65_0435</name>
</gene>
<feature type="transmembrane region" description="Helical" evidence="6">
    <location>
        <begin position="30"/>
        <end position="58"/>
    </location>
</feature>
<keyword evidence="2" id="KW-1003">Cell membrane</keyword>
<keyword evidence="4 6" id="KW-1133">Transmembrane helix</keyword>
<keyword evidence="5 6" id="KW-0472">Membrane</keyword>
<name>A0A3D9UU12_9MICO</name>
<evidence type="ECO:0000313" key="8">
    <source>
        <dbReference type="Proteomes" id="UP000256253"/>
    </source>
</evidence>
<evidence type="ECO:0000313" key="7">
    <source>
        <dbReference type="EMBL" id="REF29484.1"/>
    </source>
</evidence>
<evidence type="ECO:0000256" key="3">
    <source>
        <dbReference type="ARBA" id="ARBA00022692"/>
    </source>
</evidence>